<organism evidence="2 3">
    <name type="scientific">Nonomuraea purpurea</name>
    <dbReference type="NCBI Taxonomy" id="1849276"/>
    <lineage>
        <taxon>Bacteria</taxon>
        <taxon>Bacillati</taxon>
        <taxon>Actinomycetota</taxon>
        <taxon>Actinomycetes</taxon>
        <taxon>Streptosporangiales</taxon>
        <taxon>Streptosporangiaceae</taxon>
        <taxon>Nonomuraea</taxon>
    </lineage>
</organism>
<dbReference type="Proteomes" id="UP001595851">
    <property type="component" value="Unassembled WGS sequence"/>
</dbReference>
<reference evidence="3" key="1">
    <citation type="journal article" date="2019" name="Int. J. Syst. Evol. Microbiol.">
        <title>The Global Catalogue of Microorganisms (GCM) 10K type strain sequencing project: providing services to taxonomists for standard genome sequencing and annotation.</title>
        <authorList>
            <consortium name="The Broad Institute Genomics Platform"/>
            <consortium name="The Broad Institute Genome Sequencing Center for Infectious Disease"/>
            <person name="Wu L."/>
            <person name="Ma J."/>
        </authorList>
    </citation>
    <scope>NUCLEOTIDE SEQUENCE [LARGE SCALE GENOMIC DNA]</scope>
    <source>
        <strain evidence="3">TBRC 1276</strain>
    </source>
</reference>
<dbReference type="InterPro" id="IPR019734">
    <property type="entry name" value="TPR_rpt"/>
</dbReference>
<dbReference type="PROSITE" id="PS50005">
    <property type="entry name" value="TPR"/>
    <property type="match status" value="1"/>
</dbReference>
<accession>A0ABV8G188</accession>
<dbReference type="Gene3D" id="1.25.40.10">
    <property type="entry name" value="Tetratricopeptide repeat domain"/>
    <property type="match status" value="1"/>
</dbReference>
<gene>
    <name evidence="2" type="ORF">ACFOY2_09555</name>
</gene>
<feature type="repeat" description="TPR" evidence="1">
    <location>
        <begin position="658"/>
        <end position="691"/>
    </location>
</feature>
<dbReference type="SUPFAM" id="SSF50998">
    <property type="entry name" value="Quinoprotein alcohol dehydrogenase-like"/>
    <property type="match status" value="1"/>
</dbReference>
<keyword evidence="3" id="KW-1185">Reference proteome</keyword>
<evidence type="ECO:0000313" key="2">
    <source>
        <dbReference type="EMBL" id="MFC4007468.1"/>
    </source>
</evidence>
<dbReference type="InterPro" id="IPR011047">
    <property type="entry name" value="Quinoprotein_ADH-like_sf"/>
</dbReference>
<dbReference type="PANTHER" id="PTHR19879">
    <property type="entry name" value="TRANSCRIPTION INITIATION FACTOR TFIID"/>
    <property type="match status" value="1"/>
</dbReference>
<sequence>MKITDTTARAVLDALDGATFEPARDLPLLRDTLRELERAHGVTEAHRHATERIRERGALLRHPDVHRVEITSQALSPSGRYLAVGDFGGDDYQAGATLQIWEVATGRCVNVIDGIVGGVGWPGYGGTIEWSADETRLAVEYRASNVGVWDPFGADVEPIATVRLTYNGRPDPFALSPDGLRAYVMDEDSETFASIVEFAGLETTTVPAVTDEEEDEEGFVLDWPVWSRDGKRLYGNLLNEGRLCSIDVASGEIAWIVQGDKNNSWPSAAWNRDETVLAYHRDGELVIADAATGRDIATGPGYFDVLFQTVYLSWGTRLAVVVPAEHDAERPRVGIVDRTGRHRYDLDVAVRAPGGDLKVGAWAWAPDGDRAACLTADGRIEVWSLDDDHAERLRTFDAPKKATGLHWGAEDVLVALGPTVLRFLRADTGEVIGDFTLLHQPVAPRPLLLDGEDVGERIRRGPNPTFALDEETWAVAFPEGVVIAPPEREADLAAALAWAVDRRHAWPVHWGRLDVFPDAPTAAEQVHEPLREDLEQFRGRAARVQEPEQWPPPGPATVDDLFLAFLEAVVEYGGDQLAWPGEALHEAALIRARRGEPDGVRALVEASPAGRRPFVAAEAAMVLAASGLPDELFADYEAACEALWSGPVWYEMLQGSRARAAAAVGGAYAARGDRERADQWFDRALREQHGNWDHRLPVVWALLECGREDEAQALLDEGTGDPGSRAGVPFVGYALRKGRADLAERILRDARGWFGEWTVMDLLRRYGQTELLREWAERNGLAVVEAREPVKEDLARRYAEVARFPPARRQEPTVDLLLRAAEQGRLSAVLDLLPKVPMPASGGISSYDRPYAAFSALRIVTTGIDHEIW</sequence>
<name>A0ABV8G188_9ACTN</name>
<dbReference type="InterPro" id="IPR015943">
    <property type="entry name" value="WD40/YVTN_repeat-like_dom_sf"/>
</dbReference>
<dbReference type="PANTHER" id="PTHR19879:SF9">
    <property type="entry name" value="TRANSCRIPTION INITIATION FACTOR TFIID SUBUNIT 5"/>
    <property type="match status" value="1"/>
</dbReference>
<dbReference type="EMBL" id="JBHSBI010000004">
    <property type="protein sequence ID" value="MFC4007468.1"/>
    <property type="molecule type" value="Genomic_DNA"/>
</dbReference>
<dbReference type="RefSeq" id="WP_379527592.1">
    <property type="nucleotide sequence ID" value="NZ_JBHSBI010000004.1"/>
</dbReference>
<evidence type="ECO:0000256" key="1">
    <source>
        <dbReference type="PROSITE-ProRule" id="PRU00339"/>
    </source>
</evidence>
<keyword evidence="1" id="KW-0802">TPR repeat</keyword>
<proteinExistence type="predicted"/>
<dbReference type="InterPro" id="IPR011990">
    <property type="entry name" value="TPR-like_helical_dom_sf"/>
</dbReference>
<comment type="caution">
    <text evidence="2">The sequence shown here is derived from an EMBL/GenBank/DDBJ whole genome shotgun (WGS) entry which is preliminary data.</text>
</comment>
<protein>
    <submittedName>
        <fullName evidence="2">WD40 repeat domain-containing protein</fullName>
    </submittedName>
</protein>
<evidence type="ECO:0000313" key="3">
    <source>
        <dbReference type="Proteomes" id="UP001595851"/>
    </source>
</evidence>
<dbReference type="Gene3D" id="2.130.10.10">
    <property type="entry name" value="YVTN repeat-like/Quinoprotein amine dehydrogenase"/>
    <property type="match status" value="2"/>
</dbReference>